<feature type="transmembrane region" description="Helical" evidence="1">
    <location>
        <begin position="29"/>
        <end position="47"/>
    </location>
</feature>
<organism evidence="2 3">
    <name type="scientific">Aliterella atlantica CENA595</name>
    <dbReference type="NCBI Taxonomy" id="1618023"/>
    <lineage>
        <taxon>Bacteria</taxon>
        <taxon>Bacillati</taxon>
        <taxon>Cyanobacteriota</taxon>
        <taxon>Cyanophyceae</taxon>
        <taxon>Chroococcidiopsidales</taxon>
        <taxon>Aliterellaceae</taxon>
        <taxon>Aliterella</taxon>
    </lineage>
</organism>
<dbReference type="Proteomes" id="UP000032452">
    <property type="component" value="Unassembled WGS sequence"/>
</dbReference>
<feature type="transmembrane region" description="Helical" evidence="1">
    <location>
        <begin position="122"/>
        <end position="144"/>
    </location>
</feature>
<dbReference type="Pfam" id="PF09997">
    <property type="entry name" value="DUF2238"/>
    <property type="match status" value="1"/>
</dbReference>
<proteinExistence type="predicted"/>
<dbReference type="EMBL" id="JYON01000019">
    <property type="protein sequence ID" value="KJH70682.1"/>
    <property type="molecule type" value="Genomic_DNA"/>
</dbReference>
<comment type="caution">
    <text evidence="2">The sequence shown here is derived from an EMBL/GenBank/DDBJ whole genome shotgun (WGS) entry which is preliminary data.</text>
</comment>
<protein>
    <submittedName>
        <fullName evidence="2">Uncharacterized protein</fullName>
    </submittedName>
</protein>
<reference evidence="2 3" key="1">
    <citation type="submission" date="2015-02" db="EMBL/GenBank/DDBJ databases">
        <title>Draft genome of a novel marine cyanobacterium (Chroococcales) isolated from South Atlantic Ocean.</title>
        <authorList>
            <person name="Rigonato J."/>
            <person name="Alvarenga D.O."/>
            <person name="Branco L.H."/>
            <person name="Varani A.M."/>
            <person name="Brandini F.P."/>
            <person name="Fiore M.F."/>
        </authorList>
    </citation>
    <scope>NUCLEOTIDE SEQUENCE [LARGE SCALE GENOMIC DNA]</scope>
    <source>
        <strain evidence="2 3">CENA595</strain>
    </source>
</reference>
<keyword evidence="3" id="KW-1185">Reference proteome</keyword>
<keyword evidence="1" id="KW-0812">Transmembrane</keyword>
<dbReference type="InterPro" id="IPR014509">
    <property type="entry name" value="YjdF-like"/>
</dbReference>
<accession>A0A0D8ZQT2</accession>
<evidence type="ECO:0000313" key="3">
    <source>
        <dbReference type="Proteomes" id="UP000032452"/>
    </source>
</evidence>
<feature type="transmembrane region" description="Helical" evidence="1">
    <location>
        <begin position="59"/>
        <end position="78"/>
    </location>
</feature>
<gene>
    <name evidence="2" type="ORF">UH38_16610</name>
</gene>
<sequence>MLKTLKFNLFWYIFASLIIAFTFTIFSNWVILSCVWFGAFFIFRFSGLEAKLPNKEHRLYLMTMCIYPLVETSITWVIQKNIVPFSWNVLNRLEHFVTSVAVVIIFLPLFAYVWANLKWWQSLVFIIGLVCLVGNINEIFEYSLRACCRPYSDFKYATYYWDTIYDTVMNIVGGLIGFVIIRWNAKLS</sequence>
<feature type="transmembrane region" description="Helical" evidence="1">
    <location>
        <begin position="164"/>
        <end position="185"/>
    </location>
</feature>
<feature type="transmembrane region" description="Helical" evidence="1">
    <location>
        <begin position="98"/>
        <end position="115"/>
    </location>
</feature>
<keyword evidence="1" id="KW-0472">Membrane</keyword>
<dbReference type="PATRIC" id="fig|1618023.3.peg.369"/>
<keyword evidence="1" id="KW-1133">Transmembrane helix</keyword>
<feature type="transmembrane region" description="Helical" evidence="1">
    <location>
        <begin position="7"/>
        <end position="23"/>
    </location>
</feature>
<evidence type="ECO:0000256" key="1">
    <source>
        <dbReference type="SAM" id="Phobius"/>
    </source>
</evidence>
<dbReference type="PROSITE" id="PS51257">
    <property type="entry name" value="PROKAR_LIPOPROTEIN"/>
    <property type="match status" value="1"/>
</dbReference>
<name>A0A0D8ZQT2_9CYAN</name>
<dbReference type="AlphaFoldDB" id="A0A0D8ZQT2"/>
<evidence type="ECO:0000313" key="2">
    <source>
        <dbReference type="EMBL" id="KJH70682.1"/>
    </source>
</evidence>